<dbReference type="AlphaFoldDB" id="A0A0L1IP95"/>
<comment type="cofactor">
    <cofactor evidence="1">
        <name>FAD</name>
        <dbReference type="ChEBI" id="CHEBI:57692"/>
    </cofactor>
</comment>
<evidence type="ECO:0000313" key="7">
    <source>
        <dbReference type="EMBL" id="KNG81371.1"/>
    </source>
</evidence>
<dbReference type="GO" id="GO:0050661">
    <property type="term" value="F:NADP binding"/>
    <property type="evidence" value="ECO:0007669"/>
    <property type="project" value="InterPro"/>
</dbReference>
<sequence>MGDSNLATATPSTLGSNRPGPHPASQDRPVNFPEWGQPSASGYRVSGHIIGEPWPGRQGKAFKVIMMGAGPAGIDFLHHARKALEDLDVEIKCFEKNADVGGTWYENRYPGCACDIPSANYQFPWRPNPDWTHFYSGAREIWEYLKGIVLDEGLDEYIQLNTRVEKAVWQDNISRWVLTLRGAYDQVWEEDCDLLLDGTGPLNAWKWPKIPGLKTFKGRLFHTAHYEEGYDLTGKRVAVIGTGSSGVQTVASIYPHVARLYTWVRNPTWITAGFAQKYAGKDGANFKYSEEDKAEWRRNPEKYLDYRRLIEGELNQRYKLVLRNTKESHEANEYAYNEMRKKLESKPHLIDKIIPKNFNVGCRRPTPGNGYLEALVGEKTTAFTEPVASITPKGFTDQDGNEYECDVIICATGFDTSYRPQFPIYGLDGICLQERWAEVPESYIGIAAPRMPNYFMFSGPFTPVAQGSLLPIIAKMSKHCLQVIRKMYVQHIRRITPKDSAIAQFMEHCCAYLPRTCWADPCTSWFKQGRSDGPIVMWPGSRLAFFDVLSTPQWEDFDIEYHSGNRFGFLGSGFSHCEFSTEEQLTAYLNVEMENALAYPEVKRLIEANEIGKMKERTRANGTSPFLP</sequence>
<evidence type="ECO:0000256" key="5">
    <source>
        <dbReference type="ARBA" id="ARBA00023002"/>
    </source>
</evidence>
<dbReference type="GO" id="GO:0004499">
    <property type="term" value="F:N,N-dimethylaniline monooxygenase activity"/>
    <property type="evidence" value="ECO:0007669"/>
    <property type="project" value="InterPro"/>
</dbReference>
<evidence type="ECO:0000256" key="6">
    <source>
        <dbReference type="SAM" id="MobiDB-lite"/>
    </source>
</evidence>
<dbReference type="GO" id="GO:0050660">
    <property type="term" value="F:flavin adenine dinucleotide binding"/>
    <property type="evidence" value="ECO:0007669"/>
    <property type="project" value="InterPro"/>
</dbReference>
<evidence type="ECO:0000256" key="4">
    <source>
        <dbReference type="ARBA" id="ARBA00022827"/>
    </source>
</evidence>
<dbReference type="PANTHER" id="PTHR42877">
    <property type="entry name" value="L-ORNITHINE N(5)-MONOOXYGENASE-RELATED"/>
    <property type="match status" value="1"/>
</dbReference>
<accession>A0A0L1IP95</accession>
<evidence type="ECO:0000256" key="2">
    <source>
        <dbReference type="ARBA" id="ARBA00010139"/>
    </source>
</evidence>
<dbReference type="Gene3D" id="3.50.50.60">
    <property type="entry name" value="FAD/NAD(P)-binding domain"/>
    <property type="match status" value="2"/>
</dbReference>
<dbReference type="Proteomes" id="UP000037505">
    <property type="component" value="Unassembled WGS sequence"/>
</dbReference>
<keyword evidence="8" id="KW-1185">Reference proteome</keyword>
<dbReference type="SUPFAM" id="SSF51905">
    <property type="entry name" value="FAD/NAD(P)-binding domain"/>
    <property type="match status" value="3"/>
</dbReference>
<dbReference type="Pfam" id="PF00743">
    <property type="entry name" value="FMO-like"/>
    <property type="match status" value="1"/>
</dbReference>
<gene>
    <name evidence="7" type="ORF">ANOM_010808</name>
</gene>
<evidence type="ECO:0000256" key="3">
    <source>
        <dbReference type="ARBA" id="ARBA00022630"/>
    </source>
</evidence>
<dbReference type="InterPro" id="IPR020946">
    <property type="entry name" value="Flavin_mOase-like"/>
</dbReference>
<keyword evidence="3" id="KW-0285">Flavoprotein</keyword>
<proteinExistence type="inferred from homology"/>
<dbReference type="PANTHER" id="PTHR42877:SF7">
    <property type="entry name" value="FLAVIN-BINDING MONOOXYGENASE-RELATED"/>
    <property type="match status" value="1"/>
</dbReference>
<feature type="compositionally biased region" description="Polar residues" evidence="6">
    <location>
        <begin position="1"/>
        <end position="16"/>
    </location>
</feature>
<protein>
    <recommendedName>
        <fullName evidence="9">Dimethylaniline monooxygenase</fullName>
    </recommendedName>
</protein>
<dbReference type="InterPro" id="IPR036188">
    <property type="entry name" value="FAD/NAD-bd_sf"/>
</dbReference>
<organism evidence="7 8">
    <name type="scientific">Aspergillus nomiae NRRL (strain ATCC 15546 / NRRL 13137 / CBS 260.88 / M93)</name>
    <dbReference type="NCBI Taxonomy" id="1509407"/>
    <lineage>
        <taxon>Eukaryota</taxon>
        <taxon>Fungi</taxon>
        <taxon>Dikarya</taxon>
        <taxon>Ascomycota</taxon>
        <taxon>Pezizomycotina</taxon>
        <taxon>Eurotiomycetes</taxon>
        <taxon>Eurotiomycetidae</taxon>
        <taxon>Eurotiales</taxon>
        <taxon>Aspergillaceae</taxon>
        <taxon>Aspergillus</taxon>
        <taxon>Aspergillus subgen. Circumdati</taxon>
    </lineage>
</organism>
<dbReference type="GeneID" id="26812612"/>
<evidence type="ECO:0000313" key="8">
    <source>
        <dbReference type="Proteomes" id="UP000037505"/>
    </source>
</evidence>
<dbReference type="EMBL" id="JNOM01000456">
    <property type="protein sequence ID" value="KNG81371.1"/>
    <property type="molecule type" value="Genomic_DNA"/>
</dbReference>
<dbReference type="InterPro" id="IPR051209">
    <property type="entry name" value="FAD-bind_Monooxygenase_sf"/>
</dbReference>
<comment type="caution">
    <text evidence="7">The sequence shown here is derived from an EMBL/GenBank/DDBJ whole genome shotgun (WGS) entry which is preliminary data.</text>
</comment>
<evidence type="ECO:0008006" key="9">
    <source>
        <dbReference type="Google" id="ProtNLM"/>
    </source>
</evidence>
<reference evidence="7 8" key="1">
    <citation type="submission" date="2014-06" db="EMBL/GenBank/DDBJ databases">
        <title>The Genome of the Aflatoxigenic Filamentous Fungus Aspergillus nomius.</title>
        <authorList>
            <person name="Moore M.G."/>
            <person name="Shannon B.M."/>
            <person name="Brian M.M."/>
        </authorList>
    </citation>
    <scope>NUCLEOTIDE SEQUENCE [LARGE SCALE GENOMIC DNA]</scope>
    <source>
        <strain evidence="7 8">NRRL 13137</strain>
    </source>
</reference>
<evidence type="ECO:0000256" key="1">
    <source>
        <dbReference type="ARBA" id="ARBA00001974"/>
    </source>
</evidence>
<dbReference type="RefSeq" id="XP_015402294.1">
    <property type="nucleotide sequence ID" value="XM_015556064.1"/>
</dbReference>
<name>A0A0L1IP95_ASPN3</name>
<comment type="similarity">
    <text evidence="2">Belongs to the FAD-binding monooxygenase family.</text>
</comment>
<keyword evidence="5" id="KW-0560">Oxidoreductase</keyword>
<dbReference type="OrthoDB" id="74360at2759"/>
<feature type="region of interest" description="Disordered" evidence="6">
    <location>
        <begin position="1"/>
        <end position="37"/>
    </location>
</feature>
<keyword evidence="4" id="KW-0274">FAD</keyword>